<evidence type="ECO:0000313" key="1">
    <source>
        <dbReference type="EMBL" id="SBS77803.1"/>
    </source>
</evidence>
<proteinExistence type="predicted"/>
<gene>
    <name evidence="1" type="ORF">MHPYR_490016</name>
</gene>
<dbReference type="EMBL" id="FLQS01000044">
    <property type="protein sequence ID" value="SBS77803.1"/>
    <property type="molecule type" value="Genomic_DNA"/>
</dbReference>
<accession>A0A1Y5PGM5</accession>
<protein>
    <submittedName>
        <fullName evidence="1">Uncharacterized protein</fullName>
    </submittedName>
</protein>
<dbReference type="AlphaFoldDB" id="A0A1Y5PGM5"/>
<sequence length="99" mass="9645">MTRSRVVTVSVTVLTEVLVLVLVLVLVDGASVVVVVVTGSVVVVVVGASDVADGDCVTVCVTPGAGATDAVVAGVLDVVGDVVVVAGLEPPLPVNLTIA</sequence>
<reference evidence="1" key="1">
    <citation type="submission" date="2016-03" db="EMBL/GenBank/DDBJ databases">
        <authorList>
            <person name="Ploux O."/>
        </authorList>
    </citation>
    <scope>NUCLEOTIDE SEQUENCE</scope>
    <source>
        <strain evidence="1">UC10</strain>
    </source>
</reference>
<name>A0A1Y5PGM5_9MYCO</name>
<organism evidence="1">
    <name type="scientific">uncultured Mycobacterium sp</name>
    <dbReference type="NCBI Taxonomy" id="171292"/>
    <lineage>
        <taxon>Bacteria</taxon>
        <taxon>Bacillati</taxon>
        <taxon>Actinomycetota</taxon>
        <taxon>Actinomycetes</taxon>
        <taxon>Mycobacteriales</taxon>
        <taxon>Mycobacteriaceae</taxon>
        <taxon>Mycobacterium</taxon>
        <taxon>environmental samples</taxon>
    </lineage>
</organism>